<reference evidence="4 5" key="1">
    <citation type="journal article" date="2018" name="New Phytol.">
        <title>Phylogenomics of Endogonaceae and evolution of mycorrhizas within Mucoromycota.</title>
        <authorList>
            <person name="Chang Y."/>
            <person name="Desiro A."/>
            <person name="Na H."/>
            <person name="Sandor L."/>
            <person name="Lipzen A."/>
            <person name="Clum A."/>
            <person name="Barry K."/>
            <person name="Grigoriev I.V."/>
            <person name="Martin F.M."/>
            <person name="Stajich J.E."/>
            <person name="Smith M.E."/>
            <person name="Bonito G."/>
            <person name="Spatafora J.W."/>
        </authorList>
    </citation>
    <scope>NUCLEOTIDE SEQUENCE [LARGE SCALE GENOMIC DNA]</scope>
    <source>
        <strain evidence="4 5">AD002</strain>
    </source>
</reference>
<evidence type="ECO:0000256" key="2">
    <source>
        <dbReference type="SAM" id="Phobius"/>
    </source>
</evidence>
<protein>
    <recommendedName>
        <fullName evidence="6">Serine incorporator/TMS membrane protein</fullName>
    </recommendedName>
</protein>
<feature type="transmembrane region" description="Helical" evidence="2">
    <location>
        <begin position="111"/>
        <end position="132"/>
    </location>
</feature>
<keyword evidence="2" id="KW-1133">Transmembrane helix</keyword>
<feature type="region of interest" description="Disordered" evidence="1">
    <location>
        <begin position="231"/>
        <end position="255"/>
    </location>
</feature>
<dbReference type="EMBL" id="RBNJ01010946">
    <property type="protein sequence ID" value="RUS26232.1"/>
    <property type="molecule type" value="Genomic_DNA"/>
</dbReference>
<proteinExistence type="predicted"/>
<evidence type="ECO:0000256" key="1">
    <source>
        <dbReference type="SAM" id="MobiDB-lite"/>
    </source>
</evidence>
<feature type="transmembrane region" description="Helical" evidence="2">
    <location>
        <begin position="169"/>
        <end position="191"/>
    </location>
</feature>
<feature type="signal peptide" evidence="3">
    <location>
        <begin position="1"/>
        <end position="23"/>
    </location>
</feature>
<keyword evidence="2" id="KW-0472">Membrane</keyword>
<evidence type="ECO:0000256" key="3">
    <source>
        <dbReference type="SAM" id="SignalP"/>
    </source>
</evidence>
<feature type="region of interest" description="Disordered" evidence="1">
    <location>
        <begin position="28"/>
        <end position="50"/>
    </location>
</feature>
<feature type="transmembrane region" description="Helical" evidence="2">
    <location>
        <begin position="327"/>
        <end position="349"/>
    </location>
</feature>
<keyword evidence="2" id="KW-0812">Transmembrane</keyword>
<organism evidence="4 5">
    <name type="scientific">Jimgerdemannia flammicorona</name>
    <dbReference type="NCBI Taxonomy" id="994334"/>
    <lineage>
        <taxon>Eukaryota</taxon>
        <taxon>Fungi</taxon>
        <taxon>Fungi incertae sedis</taxon>
        <taxon>Mucoromycota</taxon>
        <taxon>Mucoromycotina</taxon>
        <taxon>Endogonomycetes</taxon>
        <taxon>Endogonales</taxon>
        <taxon>Endogonaceae</taxon>
        <taxon>Jimgerdemannia</taxon>
    </lineage>
</organism>
<evidence type="ECO:0000313" key="5">
    <source>
        <dbReference type="Proteomes" id="UP000274822"/>
    </source>
</evidence>
<accession>A0A433Q8Z6</accession>
<evidence type="ECO:0008006" key="6">
    <source>
        <dbReference type="Google" id="ProtNLM"/>
    </source>
</evidence>
<evidence type="ECO:0000313" key="4">
    <source>
        <dbReference type="EMBL" id="RUS26232.1"/>
    </source>
</evidence>
<feature type="transmembrane region" description="Helical" evidence="2">
    <location>
        <begin position="73"/>
        <end position="90"/>
    </location>
</feature>
<feature type="transmembrane region" description="Helical" evidence="2">
    <location>
        <begin position="284"/>
        <end position="307"/>
    </location>
</feature>
<feature type="compositionally biased region" description="Basic and acidic residues" evidence="1">
    <location>
        <begin position="236"/>
        <end position="255"/>
    </location>
</feature>
<feature type="chain" id="PRO_5019265155" description="Serine incorporator/TMS membrane protein" evidence="3">
    <location>
        <begin position="24"/>
        <end position="357"/>
    </location>
</feature>
<dbReference type="Proteomes" id="UP000274822">
    <property type="component" value="Unassembled WGS sequence"/>
</dbReference>
<gene>
    <name evidence="4" type="ORF">BC938DRAFT_471043</name>
</gene>
<sequence>MLSRPSTLAVLVTLLVFTVLVTAQRPSEAATATPTPSPLPPKHREAPQGPARFTGYPTWHGYRKGWDAQTIDAVTLWSVMGTFIGAYVSLRYGRLFTDNAHINKEQRSTRLLTSVIAWYIILTSTTVLSFFIVDMGKLWSPFGALHNLMEVSILAALSYKGQAKCLKFLFTVQFIYVIFATTLCLVVPWPYDAILFKFQDFSLSAEYIRLYNANKRAEYRPHGARHGETAGLLSSTDHDHGENGHANEEPEQHEHPESISVKILIVASFIHLFGNVIGTMSESFWCFIAFQYTYGLAYPVFSLFVYYQNTKSHQSLVYANTTWGTQIGIFTVSTILSAITTAVGVITAIKYNDSHPN</sequence>
<keyword evidence="5" id="KW-1185">Reference proteome</keyword>
<dbReference type="AlphaFoldDB" id="A0A433Q8Z6"/>
<keyword evidence="3" id="KW-0732">Signal</keyword>
<feature type="transmembrane region" description="Helical" evidence="2">
    <location>
        <begin position="138"/>
        <end position="157"/>
    </location>
</feature>
<comment type="caution">
    <text evidence="4">The sequence shown here is derived from an EMBL/GenBank/DDBJ whole genome shotgun (WGS) entry which is preliminary data.</text>
</comment>
<name>A0A433Q8Z6_9FUNG</name>